<dbReference type="SUPFAM" id="SSF51306">
    <property type="entry name" value="LexA/Signal peptidase"/>
    <property type="match status" value="1"/>
</dbReference>
<dbReference type="PANTHER" id="PTHR43390">
    <property type="entry name" value="SIGNAL PEPTIDASE I"/>
    <property type="match status" value="1"/>
</dbReference>
<comment type="catalytic activity">
    <reaction evidence="1">
        <text>Cleavage of hydrophobic, N-terminal signal or leader sequences from secreted and periplasmic proteins.</text>
        <dbReference type="EC" id="3.4.21.89"/>
    </reaction>
</comment>
<evidence type="ECO:0000256" key="2">
    <source>
        <dbReference type="ARBA" id="ARBA00009370"/>
    </source>
</evidence>
<keyword evidence="4" id="KW-0645">Protease</keyword>
<proteinExistence type="inferred from homology"/>
<dbReference type="InterPro" id="IPR019756">
    <property type="entry name" value="Pept_S26A_signal_pept_1_Ser-AS"/>
</dbReference>
<keyword evidence="6" id="KW-0472">Membrane</keyword>
<keyword evidence="6" id="KW-0812">Transmembrane</keyword>
<accession>A0A3B0ZHR1</accession>
<dbReference type="Pfam" id="PF10502">
    <property type="entry name" value="Peptidase_S26"/>
    <property type="match status" value="1"/>
</dbReference>
<dbReference type="NCBIfam" id="TIGR02227">
    <property type="entry name" value="sigpep_I_bact"/>
    <property type="match status" value="1"/>
</dbReference>
<dbReference type="EMBL" id="UOFT01000006">
    <property type="protein sequence ID" value="VAW91201.1"/>
    <property type="molecule type" value="Genomic_DNA"/>
</dbReference>
<evidence type="ECO:0000259" key="7">
    <source>
        <dbReference type="Pfam" id="PF10502"/>
    </source>
</evidence>
<evidence type="ECO:0000313" key="8">
    <source>
        <dbReference type="EMBL" id="VAW91201.1"/>
    </source>
</evidence>
<gene>
    <name evidence="8" type="ORF">MNBD_GAMMA23-313</name>
</gene>
<evidence type="ECO:0000256" key="3">
    <source>
        <dbReference type="ARBA" id="ARBA00013208"/>
    </source>
</evidence>
<protein>
    <recommendedName>
        <fullName evidence="3">signal peptidase I</fullName>
        <ecNumber evidence="3">3.4.21.89</ecNumber>
    </recommendedName>
</protein>
<reference evidence="8" key="1">
    <citation type="submission" date="2018-06" db="EMBL/GenBank/DDBJ databases">
        <authorList>
            <person name="Zhirakovskaya E."/>
        </authorList>
    </citation>
    <scope>NUCLEOTIDE SEQUENCE</scope>
</reference>
<dbReference type="GO" id="GO:0006465">
    <property type="term" value="P:signal peptide processing"/>
    <property type="evidence" value="ECO:0007669"/>
    <property type="project" value="InterPro"/>
</dbReference>
<dbReference type="InterPro" id="IPR019757">
    <property type="entry name" value="Pept_S26A_signal_pept_1_Lys-AS"/>
</dbReference>
<evidence type="ECO:0000256" key="4">
    <source>
        <dbReference type="ARBA" id="ARBA00022670"/>
    </source>
</evidence>
<dbReference type="PROSITE" id="PS00760">
    <property type="entry name" value="SPASE_I_2"/>
    <property type="match status" value="1"/>
</dbReference>
<organism evidence="8">
    <name type="scientific">hydrothermal vent metagenome</name>
    <dbReference type="NCBI Taxonomy" id="652676"/>
    <lineage>
        <taxon>unclassified sequences</taxon>
        <taxon>metagenomes</taxon>
        <taxon>ecological metagenomes</taxon>
    </lineage>
</organism>
<dbReference type="PRINTS" id="PR00727">
    <property type="entry name" value="LEADERPTASE"/>
</dbReference>
<dbReference type="CDD" id="cd06530">
    <property type="entry name" value="S26_SPase_I"/>
    <property type="match status" value="1"/>
</dbReference>
<sequence length="267" mass="30615">MTIDFSLILALGAAITGVIWLLDILFFASNRKLDDELTEGAGRERDTPTKEESEPFLVEYSKFLFPVFFIVLILRGFVVEPFKIPSGSMIPTLEIGDFILVSKFSYGLRVPVINKKILDLGIPKRGDVAVFRFPRDPKIDYIKRVIGLPGDQIAYHNKQLYLNGEVVATTEISRSTFGFTEYIRFKEDLLGYSHEMRLSSNPAHFDLVTTVPEGHYFVMGDNRDNSNDSRVWGFVPDENLKGRAFAIWMNWQGWNHWPKWQRVGSIK</sequence>
<keyword evidence="6" id="KW-1133">Transmembrane helix</keyword>
<dbReference type="InterPro" id="IPR019758">
    <property type="entry name" value="Pept_S26A_signal_pept_1_CS"/>
</dbReference>
<dbReference type="InterPro" id="IPR019533">
    <property type="entry name" value="Peptidase_S26"/>
</dbReference>
<dbReference type="PANTHER" id="PTHR43390:SF1">
    <property type="entry name" value="CHLOROPLAST PROCESSING PEPTIDASE"/>
    <property type="match status" value="1"/>
</dbReference>
<keyword evidence="5 8" id="KW-0378">Hydrolase</keyword>
<dbReference type="InterPro" id="IPR036286">
    <property type="entry name" value="LexA/Signal_pep-like_sf"/>
</dbReference>
<dbReference type="GO" id="GO:0009003">
    <property type="term" value="F:signal peptidase activity"/>
    <property type="evidence" value="ECO:0007669"/>
    <property type="project" value="UniProtKB-EC"/>
</dbReference>
<dbReference type="GO" id="GO:0004252">
    <property type="term" value="F:serine-type endopeptidase activity"/>
    <property type="evidence" value="ECO:0007669"/>
    <property type="project" value="InterPro"/>
</dbReference>
<dbReference type="PROSITE" id="PS00501">
    <property type="entry name" value="SPASE_I_1"/>
    <property type="match status" value="1"/>
</dbReference>
<dbReference type="GO" id="GO:0016020">
    <property type="term" value="C:membrane"/>
    <property type="evidence" value="ECO:0007669"/>
    <property type="project" value="InterPro"/>
</dbReference>
<feature type="domain" description="Peptidase S26" evidence="7">
    <location>
        <begin position="58"/>
        <end position="248"/>
    </location>
</feature>
<dbReference type="AlphaFoldDB" id="A0A3B0ZHR1"/>
<evidence type="ECO:0000256" key="5">
    <source>
        <dbReference type="ARBA" id="ARBA00022801"/>
    </source>
</evidence>
<evidence type="ECO:0000256" key="6">
    <source>
        <dbReference type="SAM" id="Phobius"/>
    </source>
</evidence>
<dbReference type="Gene3D" id="2.10.109.10">
    <property type="entry name" value="Umud Fragment, subunit A"/>
    <property type="match status" value="1"/>
</dbReference>
<comment type="similarity">
    <text evidence="2">Belongs to the peptidase S26 family.</text>
</comment>
<feature type="transmembrane region" description="Helical" evidence="6">
    <location>
        <begin position="63"/>
        <end position="82"/>
    </location>
</feature>
<feature type="transmembrane region" description="Helical" evidence="6">
    <location>
        <begin position="7"/>
        <end position="28"/>
    </location>
</feature>
<dbReference type="PROSITE" id="PS00761">
    <property type="entry name" value="SPASE_I_3"/>
    <property type="match status" value="1"/>
</dbReference>
<dbReference type="InterPro" id="IPR000223">
    <property type="entry name" value="Pept_S26A_signal_pept_1"/>
</dbReference>
<name>A0A3B0ZHR1_9ZZZZ</name>
<dbReference type="EC" id="3.4.21.89" evidence="3"/>
<evidence type="ECO:0000256" key="1">
    <source>
        <dbReference type="ARBA" id="ARBA00000677"/>
    </source>
</evidence>